<gene>
    <name evidence="1" type="ORF">GLOINDRAFT_27555</name>
</gene>
<dbReference type="VEuPathDB" id="FungiDB:RhiirFUN_018562"/>
<proteinExistence type="predicted"/>
<dbReference type="HOGENOM" id="CLU_2238011_0_0_1"/>
<dbReference type="AlphaFoldDB" id="U9TV77"/>
<protein>
    <submittedName>
        <fullName evidence="1">Uncharacterized protein</fullName>
    </submittedName>
</protein>
<organism evidence="1">
    <name type="scientific">Rhizophagus irregularis (strain DAOM 181602 / DAOM 197198 / MUCL 43194)</name>
    <name type="common">Arbuscular mycorrhizal fungus</name>
    <name type="synonym">Glomus intraradices</name>
    <dbReference type="NCBI Taxonomy" id="747089"/>
    <lineage>
        <taxon>Eukaryota</taxon>
        <taxon>Fungi</taxon>
        <taxon>Fungi incertae sedis</taxon>
        <taxon>Mucoromycota</taxon>
        <taxon>Glomeromycotina</taxon>
        <taxon>Glomeromycetes</taxon>
        <taxon>Glomerales</taxon>
        <taxon>Glomeraceae</taxon>
        <taxon>Rhizophagus</taxon>
    </lineage>
</organism>
<sequence length="105" mass="12281">MFEAINESPYKESLSLKVLGYLDDTTWLAENLNQLKHNLKIADNFYQLANILINKEKTIILANRHARKKLTTDSSRSITHIEIEFGSKIKVPIRYHAYQKEKTYV</sequence>
<dbReference type="EMBL" id="KI285308">
    <property type="protein sequence ID" value="ESA12069.1"/>
    <property type="molecule type" value="Genomic_DNA"/>
</dbReference>
<name>U9TV77_RHIID</name>
<reference evidence="1" key="1">
    <citation type="submission" date="2013-07" db="EMBL/GenBank/DDBJ databases">
        <title>The genome of an arbuscular mycorrhizal fungus provides insights into the evolution of the oldest plant symbiosis.</title>
        <authorList>
            <consortium name="DOE Joint Genome Institute"/>
            <person name="Tisserant E."/>
            <person name="Malbreil M."/>
            <person name="Kuo A."/>
            <person name="Kohler A."/>
            <person name="Symeonidi A."/>
            <person name="Balestrini R."/>
            <person name="Charron P."/>
            <person name="Duensing N."/>
            <person name="Frei-dit-Frey N."/>
            <person name="Gianinazzi-Pearson V."/>
            <person name="Gilbert B."/>
            <person name="Handa Y."/>
            <person name="Hijri M."/>
            <person name="Kaul R."/>
            <person name="Kawaguchi M."/>
            <person name="Krajinski F."/>
            <person name="Lammers P."/>
            <person name="Lapierre D."/>
            <person name="Masclaux F.G."/>
            <person name="Murat C."/>
            <person name="Morin E."/>
            <person name="Ndikumana S."/>
            <person name="Pagni M."/>
            <person name="Petitpierre D."/>
            <person name="Requena N."/>
            <person name="Rosikiewicz P."/>
            <person name="Riley R."/>
            <person name="Saito K."/>
            <person name="San Clemente H."/>
            <person name="Shapiro H."/>
            <person name="van Tuinen D."/>
            <person name="Becard G."/>
            <person name="Bonfante P."/>
            <person name="Paszkowski U."/>
            <person name="Shachar-Hill Y."/>
            <person name="Young J.P."/>
            <person name="Sanders I.R."/>
            <person name="Henrissat B."/>
            <person name="Rensing S.A."/>
            <person name="Grigoriev I.V."/>
            <person name="Corradi N."/>
            <person name="Roux C."/>
            <person name="Martin F."/>
        </authorList>
    </citation>
    <scope>NUCLEOTIDE SEQUENCE</scope>
    <source>
        <strain evidence="1">DAOM 197198</strain>
    </source>
</reference>
<evidence type="ECO:0000313" key="1">
    <source>
        <dbReference type="EMBL" id="ESA12069.1"/>
    </source>
</evidence>
<accession>U9TV77</accession>